<dbReference type="InterPro" id="IPR022385">
    <property type="entry name" value="Rhs_assc_core"/>
</dbReference>
<dbReference type="Pfam" id="PF03534">
    <property type="entry name" value="SpvB"/>
    <property type="match status" value="1"/>
</dbReference>
<dbReference type="Pfam" id="PF12256">
    <property type="entry name" value="TcdB_toxin_midN"/>
    <property type="match status" value="1"/>
</dbReference>
<gene>
    <name evidence="8" type="ORF">Phou_063210</name>
</gene>
<evidence type="ECO:0000256" key="4">
    <source>
        <dbReference type="ARBA" id="ARBA00023026"/>
    </source>
</evidence>
<feature type="domain" description="Insecticide toxin TcdB middle/C-terminal" evidence="6">
    <location>
        <begin position="891"/>
        <end position="1000"/>
    </location>
</feature>
<dbReference type="InterPro" id="IPR013517">
    <property type="entry name" value="FG-GAP"/>
</dbReference>
<dbReference type="Pfam" id="PF13517">
    <property type="entry name" value="FG-GAP_3"/>
    <property type="match status" value="1"/>
</dbReference>
<dbReference type="PANTHER" id="PTHR32305">
    <property type="match status" value="1"/>
</dbReference>
<dbReference type="InterPro" id="IPR022045">
    <property type="entry name" value="TcdB_toxin_mid/N"/>
</dbReference>
<keyword evidence="3" id="KW-0732">Signal</keyword>
<dbReference type="GO" id="GO:0005576">
    <property type="term" value="C:extracellular region"/>
    <property type="evidence" value="ECO:0007669"/>
    <property type="project" value="UniProtKB-SubCell"/>
</dbReference>
<dbReference type="NCBIfam" id="TIGR03696">
    <property type="entry name" value="Rhs_assc_core"/>
    <property type="match status" value="1"/>
</dbReference>
<feature type="domain" description="Insecticide toxin TcdB middle/N-terminal" evidence="7">
    <location>
        <begin position="719"/>
        <end position="871"/>
    </location>
</feature>
<dbReference type="Proteomes" id="UP000482800">
    <property type="component" value="Unassembled WGS sequence"/>
</dbReference>
<sequence length="2535" mass="276905">MTQSAMDFAHPAAGPAGADTRTPAVVAPVVPKGGGAIRTMGETFTANPATGTGTMRFALPLSPGRAGFGPRLALSYDSGSGNGPFGLGWSLDLPAISRRTDRRIPRYDDAQESDTFVLSGSEDLVPLLQRDAAGKWAHVPEPRDGYLVHRYRPRVEGLFARIERWVRRSDGDTCWRTISRDNVTTWYGRTPRSRIADPADPSRVFSWLICSTHDDKGNAARYDYEPETADRVFEDAQGRYTAPAHERNRTDAGRGANRYLKRIRYGNRVPNRDTEGAAVDPESIQDWMFEVVFDYGDGHYADAPAVDGQQFATATAAPAPGARWPVRSDPFSTYRAGFEVRTYRLCHRVLMFHRFAQELGRPDYLTRALRLQYEAGPAATYLTSVVESGYELRATAQLPDRYLVRSFPPVELEYSRVPDAAALAGLPVRDVRGADLDAVGSAARWVDLDGDGAAGILTEHEGAWYYRRNASDVRPPDGGGPPVARFEAAVPVASRPALAARAGAATLIDLAGEGRVGFAALAPGTGGFHERTPGGDWTPFRPFDTFPNLDIDDPNLRMLDLDGDGIAEIVVTEQDAITWYPSLGKSGFGPAARQSLGDGADRGPRLVFDDGATSFFVADLSGDGTTDLVQITNGAVCYWPNLGYGRFGARVVMDNAPVFGPAELFDPARVHLADVDGSGTTDIVYLGGAGATLYRNLAGNGWSDGVTLPQCAVVERPEDAQVVDLLGAGTACLVWSSHGTMRYVDLMGGHKPHLLVGQRNNLGAETRLSYLPSTAFSRADRLAGRPWTTRLPFAVHVLERVESIDHLTGNRFLTRYAYHNGHFDAGEREFHGFGLVEQWDTQHLAALATATNVDAASHVPPVLTRTWFHTGAPADGTALPDGLTIDERREACRALKGVMLRREMYGLDGRAEQDRPYVVTEQDFAVHLVQPRAQQRHAVFYAHQRQAVESQYDRVPTDPRVKHTIVLEVDTGSGNVLRELRIAYGRTAPPADLSPRDREVQSRATVLLVENTYTNAIDDPAQWPDDYRVPVPAASHTSELTGFRPAGGAARFGFAEWAADGFAALGSATEIGYNATPDHTTRQRRLVEAARTFYRADDLTGPLTFTKVQPRAVLDQVYRLAFTPQLLAAAFVRRRPGQPDQALLPTPAALLEGGGADHGGYVPMDGGWWIPSGRAFFDPAADPADPAATAAQELATARAHFHLPRKVVDPFGNATVVTYDAPHDLLVTLSVDAAGNEVAAAHDYRVLLPRQVTDPNGNRTAVAFDALGLVVATALMGKATEQRGDLLGQLDPHPAPAVRRALLADPLAQAAALLGTATTRIVYDLDLFARSGQPATSVTLARETHLSEPGGATPRIQVKVEFTDGFGRPVQAKRLAEPGDAPRRQAPPVPLPDGDAVPGPLVRDAQGRPVLAPATPRWVGTGRTVFNNKGLPVRRYEPFFSATHLYEPEPDLTDTGVSPQLFYDPVDRIVAILHPDHTYEKIVHSPWQRVDHDRNDCVAPRGAQTGDPRTDPDVAGHMRGYFDAQDAGWATWFARRAGDALGADEADAAQRAALHADTPVTAHLDPLGRPFATIATNRFVDNGVEVQQAETTRVGWDAEGNQRTVHDPLDRLAMRSDYDMLGRIIHQASMDAGERWSLPDVTGAPVREWNARGHLRRIEYDGLRRPTGLFVTEDGGERLAERTVYGEAQGTAGNHRTRVYEVFDAVGRVTHLSYDFAGNLTASRRDLLRDWDSTVDWSDDPPVDDGSFTSTGTYDALNRVVTATTPDGSVYRPGWNEAGLLDSVEVALRGAAQPTAFVTDIDYDAKGQRQRIAYANGAETTYTYDAATFRLAGLRTTRPAAADSTAAQLFTDPTVVQDLAYTYDPVGNLTRIRDAAQKVVIHDGQRVDPVATFTCDALYRLVQATGREHLGQTAFDTAPTADRRDRPFVGVRANPNDLQALRNYTETYRYDLAGNVEQMRHAAAGGGWTRTYTYGEPSRLEPARAGNRLSSTTLGGNALPAETYSYTDAQGMEAHGCITAINGAELRWDVKDRLHRADLGGGGVAWYAYDAGGRRMRKVVESQDGIRRKERVYLGAFEVYREYDATGTSVRLRRESLRVMDDQAQVAQVETLTVDEGAAVADPVPVQRYQLANHLGTASVELDEAGALISLEEFTPYGASALQAGRGVAEVSLKRYRYIGRERDGETGLDYAGARFYASWLGRWCSPDPELLVDGPNLYRYCRDNPVRFRDPAGTDPVDAGKPDAEPNPRTFKTFDDYRKSVPKQTDEMARKLWDEAHKKKYLILYDKGDDEFKRQAQQAARDHGVTAQSVESKKLSDVIAKEKPDVVMTFGHGISNQMSFGDSEWIGAPTLKRELKEAKQSQQITFVVQACSCGKKNGLADTLAADPDLSNYTFVSHIDIGHVTRNSDVRIANGSTLPEFLRQKVEYQYSLDKATARTVVTEVLRVATKSETAADDKVNTVIRESAVLGFDALWELIAGNGDIPSHDAVKALNLSADALARLTEGIKELRSRLATAAAKHAKPPPLKHHVTEIR</sequence>
<reference evidence="8 9" key="2">
    <citation type="submission" date="2020-03" db="EMBL/GenBank/DDBJ databases">
        <authorList>
            <person name="Ichikawa N."/>
            <person name="Kimura A."/>
            <person name="Kitahashi Y."/>
            <person name="Uohara A."/>
        </authorList>
    </citation>
    <scope>NUCLEOTIDE SEQUENCE [LARGE SCALE GENOMIC DNA]</scope>
    <source>
        <strain evidence="8 9">NBRC 108639</strain>
    </source>
</reference>
<evidence type="ECO:0000259" key="6">
    <source>
        <dbReference type="Pfam" id="PF12255"/>
    </source>
</evidence>
<dbReference type="InterPro" id="IPR022044">
    <property type="entry name" value="TcdB_toxin_mid/C"/>
</dbReference>
<accession>A0A6V8KI49</accession>
<dbReference type="InterPro" id="IPR050708">
    <property type="entry name" value="T6SS_VgrG/RHS"/>
</dbReference>
<dbReference type="InterPro" id="IPR028994">
    <property type="entry name" value="Integrin_alpha_N"/>
</dbReference>
<keyword evidence="2" id="KW-0964">Secreted</keyword>
<dbReference type="NCBIfam" id="TIGR01643">
    <property type="entry name" value="YD_repeat_2x"/>
    <property type="match status" value="1"/>
</dbReference>
<comment type="caution">
    <text evidence="8">The sequence shown here is derived from an EMBL/GenBank/DDBJ whole genome shotgun (WGS) entry which is preliminary data.</text>
</comment>
<dbReference type="GO" id="GO:0005737">
    <property type="term" value="C:cytoplasm"/>
    <property type="evidence" value="ECO:0007669"/>
    <property type="project" value="InterPro"/>
</dbReference>
<evidence type="ECO:0000256" key="5">
    <source>
        <dbReference type="SAM" id="MobiDB-lite"/>
    </source>
</evidence>
<reference evidence="8 9" key="1">
    <citation type="submission" date="2020-03" db="EMBL/GenBank/DDBJ databases">
        <title>Whole genome shotgun sequence of Phytohabitans houttuyneae NBRC 108639.</title>
        <authorList>
            <person name="Komaki H."/>
            <person name="Tamura T."/>
        </authorList>
    </citation>
    <scope>NUCLEOTIDE SEQUENCE [LARGE SCALE GENOMIC DNA]</scope>
    <source>
        <strain evidence="8 9">NBRC 108639</strain>
    </source>
</reference>
<evidence type="ECO:0000313" key="8">
    <source>
        <dbReference type="EMBL" id="GFJ82141.1"/>
    </source>
</evidence>
<dbReference type="RefSeq" id="WP_173062264.1">
    <property type="nucleotide sequence ID" value="NZ_BAABGO010000046.1"/>
</dbReference>
<keyword evidence="4" id="KW-0843">Virulence</keyword>
<dbReference type="Gene3D" id="2.180.10.10">
    <property type="entry name" value="RHS repeat-associated core"/>
    <property type="match status" value="1"/>
</dbReference>
<feature type="region of interest" description="Disordered" evidence="5">
    <location>
        <begin position="2231"/>
        <end position="2250"/>
    </location>
</feature>
<dbReference type="EMBL" id="BLPF01000002">
    <property type="protein sequence ID" value="GFJ82141.1"/>
    <property type="molecule type" value="Genomic_DNA"/>
</dbReference>
<dbReference type="InterPro" id="IPR003284">
    <property type="entry name" value="Sal_SpvB"/>
</dbReference>
<evidence type="ECO:0000256" key="2">
    <source>
        <dbReference type="ARBA" id="ARBA00022525"/>
    </source>
</evidence>
<dbReference type="Pfam" id="PF12255">
    <property type="entry name" value="TcdB_toxin_midC"/>
    <property type="match status" value="1"/>
</dbReference>
<comment type="subcellular location">
    <subcellularLocation>
        <location evidence="1">Secreted</location>
    </subcellularLocation>
</comment>
<protein>
    <recommendedName>
        <fullName evidence="10">Toxin</fullName>
    </recommendedName>
</protein>
<evidence type="ECO:0000256" key="1">
    <source>
        <dbReference type="ARBA" id="ARBA00004613"/>
    </source>
</evidence>
<dbReference type="SUPFAM" id="SSF69318">
    <property type="entry name" value="Integrin alpha N-terminal domain"/>
    <property type="match status" value="1"/>
</dbReference>
<dbReference type="InterPro" id="IPR006530">
    <property type="entry name" value="YD"/>
</dbReference>
<feature type="compositionally biased region" description="Basic and acidic residues" evidence="5">
    <location>
        <begin position="1374"/>
        <end position="1383"/>
    </location>
</feature>
<evidence type="ECO:0008006" key="10">
    <source>
        <dbReference type="Google" id="ProtNLM"/>
    </source>
</evidence>
<feature type="region of interest" description="Disordered" evidence="5">
    <location>
        <begin position="1373"/>
        <end position="1406"/>
    </location>
</feature>
<evidence type="ECO:0000259" key="7">
    <source>
        <dbReference type="Pfam" id="PF12256"/>
    </source>
</evidence>
<proteinExistence type="predicted"/>
<evidence type="ECO:0000256" key="3">
    <source>
        <dbReference type="ARBA" id="ARBA00022729"/>
    </source>
</evidence>
<feature type="region of interest" description="Disordered" evidence="5">
    <location>
        <begin position="1"/>
        <end position="20"/>
    </location>
</feature>
<name>A0A6V8KI49_9ACTN</name>
<keyword evidence="9" id="KW-1185">Reference proteome</keyword>
<evidence type="ECO:0000313" key="9">
    <source>
        <dbReference type="Proteomes" id="UP000482800"/>
    </source>
</evidence>
<dbReference type="PANTHER" id="PTHR32305:SF15">
    <property type="entry name" value="PROTEIN RHSA-RELATED"/>
    <property type="match status" value="1"/>
</dbReference>
<organism evidence="8 9">
    <name type="scientific">Phytohabitans houttuyneae</name>
    <dbReference type="NCBI Taxonomy" id="1076126"/>
    <lineage>
        <taxon>Bacteria</taxon>
        <taxon>Bacillati</taxon>
        <taxon>Actinomycetota</taxon>
        <taxon>Actinomycetes</taxon>
        <taxon>Micromonosporales</taxon>
        <taxon>Micromonosporaceae</taxon>
    </lineage>
</organism>